<comment type="caution">
    <text evidence="2">The sequence shown here is derived from an EMBL/GenBank/DDBJ whole genome shotgun (WGS) entry which is preliminary data.</text>
</comment>
<organism evidence="2">
    <name type="scientific">marine sediment metagenome</name>
    <dbReference type="NCBI Taxonomy" id="412755"/>
    <lineage>
        <taxon>unclassified sequences</taxon>
        <taxon>metagenomes</taxon>
        <taxon>ecological metagenomes</taxon>
    </lineage>
</organism>
<gene>
    <name evidence="2" type="ORF">LCGC14_2491760</name>
</gene>
<accession>A0A0F9DGD6</accession>
<dbReference type="SUPFAM" id="SSF54060">
    <property type="entry name" value="His-Me finger endonucleases"/>
    <property type="match status" value="1"/>
</dbReference>
<reference evidence="2" key="1">
    <citation type="journal article" date="2015" name="Nature">
        <title>Complex archaea that bridge the gap between prokaryotes and eukaryotes.</title>
        <authorList>
            <person name="Spang A."/>
            <person name="Saw J.H."/>
            <person name="Jorgensen S.L."/>
            <person name="Zaremba-Niedzwiedzka K."/>
            <person name="Martijn J."/>
            <person name="Lind A.E."/>
            <person name="van Eijk R."/>
            <person name="Schleper C."/>
            <person name="Guy L."/>
            <person name="Ettema T.J."/>
        </authorList>
    </citation>
    <scope>NUCLEOTIDE SEQUENCE</scope>
</reference>
<evidence type="ECO:0000259" key="1">
    <source>
        <dbReference type="Pfam" id="PF13392"/>
    </source>
</evidence>
<dbReference type="Pfam" id="PF13392">
    <property type="entry name" value="HNH_3"/>
    <property type="match status" value="1"/>
</dbReference>
<sequence length="56" mass="6727">IIMERIIGRYLKPSEKVHHINGIRHDNRPENLRLVVHGKNWHPKTCPKCNFEFLIK</sequence>
<dbReference type="EMBL" id="LAZR01039516">
    <property type="protein sequence ID" value="KKL16816.1"/>
    <property type="molecule type" value="Genomic_DNA"/>
</dbReference>
<feature type="domain" description="HNH nuclease" evidence="1">
    <location>
        <begin position="4"/>
        <end position="37"/>
    </location>
</feature>
<dbReference type="InterPro" id="IPR044925">
    <property type="entry name" value="His-Me_finger_sf"/>
</dbReference>
<proteinExistence type="predicted"/>
<dbReference type="Gene3D" id="3.90.75.20">
    <property type="match status" value="1"/>
</dbReference>
<name>A0A0F9DGD6_9ZZZZ</name>
<protein>
    <recommendedName>
        <fullName evidence="1">HNH nuclease domain-containing protein</fullName>
    </recommendedName>
</protein>
<feature type="non-terminal residue" evidence="2">
    <location>
        <position position="1"/>
    </location>
</feature>
<dbReference type="AlphaFoldDB" id="A0A0F9DGD6"/>
<evidence type="ECO:0000313" key="2">
    <source>
        <dbReference type="EMBL" id="KKL16816.1"/>
    </source>
</evidence>
<dbReference type="InterPro" id="IPR003615">
    <property type="entry name" value="HNH_nuc"/>
</dbReference>